<keyword evidence="6" id="KW-1185">Reference proteome</keyword>
<dbReference type="SUPFAM" id="SSF53474">
    <property type="entry name" value="alpha/beta-Hydrolases"/>
    <property type="match status" value="1"/>
</dbReference>
<dbReference type="Gene3D" id="3.40.50.1820">
    <property type="entry name" value="alpha/beta hydrolase"/>
    <property type="match status" value="1"/>
</dbReference>
<dbReference type="EMBL" id="JAQQFN010000021">
    <property type="protein sequence ID" value="MFL9886495.1"/>
    <property type="molecule type" value="Genomic_DNA"/>
</dbReference>
<evidence type="ECO:0000313" key="5">
    <source>
        <dbReference type="EMBL" id="MFL9886495.1"/>
    </source>
</evidence>
<dbReference type="InterPro" id="IPR019826">
    <property type="entry name" value="Carboxylesterase_B_AS"/>
</dbReference>
<dbReference type="RefSeq" id="WP_408331224.1">
    <property type="nucleotide sequence ID" value="NZ_JAQQFH010000019.1"/>
</dbReference>
<comment type="similarity">
    <text evidence="1 3">Belongs to the type-B carboxylesterase/lipase family.</text>
</comment>
<dbReference type="PROSITE" id="PS00122">
    <property type="entry name" value="CARBOXYLESTERASE_B_1"/>
    <property type="match status" value="1"/>
</dbReference>
<dbReference type="InterPro" id="IPR002018">
    <property type="entry name" value="CarbesteraseB"/>
</dbReference>
<feature type="domain" description="Carboxylesterase type B" evidence="4">
    <location>
        <begin position="7"/>
        <end position="476"/>
    </location>
</feature>
<dbReference type="EC" id="3.1.1.-" evidence="3"/>
<dbReference type="Pfam" id="PF00135">
    <property type="entry name" value="COesterase"/>
    <property type="match status" value="1"/>
</dbReference>
<evidence type="ECO:0000256" key="3">
    <source>
        <dbReference type="RuleBase" id="RU361235"/>
    </source>
</evidence>
<organism evidence="5 6">
    <name type="scientific">Paraburkholderia agricolaris</name>
    <dbReference type="NCBI Taxonomy" id="2152888"/>
    <lineage>
        <taxon>Bacteria</taxon>
        <taxon>Pseudomonadati</taxon>
        <taxon>Pseudomonadota</taxon>
        <taxon>Betaproteobacteria</taxon>
        <taxon>Burkholderiales</taxon>
        <taxon>Burkholderiaceae</taxon>
        <taxon>Paraburkholderia</taxon>
    </lineage>
</organism>
<accession>A0ABW8ZUL8</accession>
<dbReference type="Proteomes" id="UP001629249">
    <property type="component" value="Unassembled WGS sequence"/>
</dbReference>
<gene>
    <name evidence="5" type="ORF">PQR66_25870</name>
</gene>
<reference evidence="5 6" key="1">
    <citation type="journal article" date="2024" name="Chem. Sci.">
        <title>Discovery of megapolipeptins by genome mining of a Burkholderiales bacteria collection.</title>
        <authorList>
            <person name="Paulo B.S."/>
            <person name="Recchia M.J.J."/>
            <person name="Lee S."/>
            <person name="Fergusson C.H."/>
            <person name="Romanowski S.B."/>
            <person name="Hernandez A."/>
            <person name="Krull N."/>
            <person name="Liu D.Y."/>
            <person name="Cavanagh H."/>
            <person name="Bos A."/>
            <person name="Gray C.A."/>
            <person name="Murphy B.T."/>
            <person name="Linington R.G."/>
            <person name="Eustaquio A.S."/>
        </authorList>
    </citation>
    <scope>NUCLEOTIDE SEQUENCE [LARGE SCALE GENOMIC DNA]</scope>
    <source>
        <strain evidence="5 6">RL16-012-BIC-B</strain>
    </source>
</reference>
<proteinExistence type="inferred from homology"/>
<protein>
    <recommendedName>
        <fullName evidence="3">Carboxylic ester hydrolase</fullName>
        <ecNumber evidence="3">3.1.1.-</ecNumber>
    </recommendedName>
</protein>
<evidence type="ECO:0000256" key="2">
    <source>
        <dbReference type="ARBA" id="ARBA00022801"/>
    </source>
</evidence>
<dbReference type="InterPro" id="IPR029058">
    <property type="entry name" value="AB_hydrolase_fold"/>
</dbReference>
<evidence type="ECO:0000256" key="1">
    <source>
        <dbReference type="ARBA" id="ARBA00005964"/>
    </source>
</evidence>
<keyword evidence="2 3" id="KW-0378">Hydrolase</keyword>
<dbReference type="InterPro" id="IPR050309">
    <property type="entry name" value="Type-B_Carboxylest/Lipase"/>
</dbReference>
<name>A0ABW8ZUL8_9BURK</name>
<comment type="caution">
    <text evidence="5">The sequence shown here is derived from an EMBL/GenBank/DDBJ whole genome shotgun (WGS) entry which is preliminary data.</text>
</comment>
<dbReference type="PANTHER" id="PTHR11559">
    <property type="entry name" value="CARBOXYLESTERASE"/>
    <property type="match status" value="1"/>
</dbReference>
<sequence length="497" mass="54411">MTSNVTEVSTPAGVALGVVRDNVRIFRGIRYGCTQAGAGRFQEVKPFRNGNGPISEKYSVFPQLRSRLADVMGDAVRDITQAEDAFLLDVWTPADASRLPVLVFLHGGAFISGGGCGTRYDGFRLASEESVVVVTLNYRLGAMGHLFIDGVSHGNLPFGDILCALQWVQENVGSFGGDPANVTVAGQSAGAWYAHLLAVSPASRGLLRRNVLLSIPHYPPMPADTARETGRFFTSLPGGSDPHTMPVDTLLAAQREVMTRAARFGDLTLGFYPVVDGDVVPEWLFDYRRAAEAAHVETTLVGYTRDENAAFLSISGFSMPPDEHAVTEWFRDKFGSMAEVVRSNLDRLRDRPSPYTSLVDGGTWLSFALPAHALVDACSQRGIRSWLYRFDLPTGSEDILSPHCLELPFLFGNREDWDDARMLARISPRIFEAVSSAFRHAIARFVHGELPASRSGNAWDEYSAQTKRCNLVTAESEPFSTRLDLSDTVQCVLAQRG</sequence>
<evidence type="ECO:0000259" key="4">
    <source>
        <dbReference type="Pfam" id="PF00135"/>
    </source>
</evidence>
<evidence type="ECO:0000313" key="6">
    <source>
        <dbReference type="Proteomes" id="UP001629249"/>
    </source>
</evidence>